<dbReference type="InterPro" id="IPR005260">
    <property type="entry name" value="Asp_kin_monofn"/>
</dbReference>
<name>A0A502L075_9GAMM</name>
<feature type="domain" description="Aspartate/glutamate/uridylate kinase" evidence="11">
    <location>
        <begin position="11"/>
        <end position="287"/>
    </location>
</feature>
<dbReference type="UniPathway" id="UPA00051">
    <property type="reaction ID" value="UER00462"/>
</dbReference>
<feature type="binding site" evidence="8">
    <location>
        <position position="242"/>
    </location>
    <ligand>
        <name>ATP</name>
        <dbReference type="ChEBI" id="CHEBI:30616"/>
    </ligand>
</feature>
<comment type="caution">
    <text evidence="13">The sequence shown here is derived from an EMBL/GenBank/DDBJ whole genome shotgun (WGS) entry which is preliminary data.</text>
</comment>
<dbReference type="PANTHER" id="PTHR21499">
    <property type="entry name" value="ASPARTATE KINASE"/>
    <property type="match status" value="1"/>
</dbReference>
<dbReference type="InterPro" id="IPR036393">
    <property type="entry name" value="AceGlu_kinase-like_sf"/>
</dbReference>
<keyword evidence="5 9" id="KW-0418">Kinase</keyword>
<dbReference type="InterPro" id="IPR018042">
    <property type="entry name" value="Aspartate_kinase_CS"/>
</dbReference>
<reference evidence="13 14" key="1">
    <citation type="submission" date="2019-01" db="EMBL/GenBank/DDBJ databases">
        <title>Litorilituus lipolytica sp. nov., isolated from intertidal sand of the Yellow Sea in China.</title>
        <authorList>
            <person name="Liu A."/>
        </authorList>
    </citation>
    <scope>NUCLEOTIDE SEQUENCE [LARGE SCALE GENOMIC DNA]</scope>
    <source>
        <strain evidence="13 14">RZ04</strain>
    </source>
</reference>
<dbReference type="Proteomes" id="UP000315303">
    <property type="component" value="Unassembled WGS sequence"/>
</dbReference>
<dbReference type="Pfam" id="PF22468">
    <property type="entry name" value="ACT_9"/>
    <property type="match status" value="1"/>
</dbReference>
<dbReference type="InterPro" id="IPR054352">
    <property type="entry name" value="ACT_Aspartokinase"/>
</dbReference>
<dbReference type="GO" id="GO:0009089">
    <property type="term" value="P:lysine biosynthetic process via diaminopimelate"/>
    <property type="evidence" value="ECO:0007669"/>
    <property type="project" value="UniProtKB-UniPathway"/>
</dbReference>
<dbReference type="Gene3D" id="1.20.120.1320">
    <property type="entry name" value="Aspartokinase, catalytic domain"/>
    <property type="match status" value="1"/>
</dbReference>
<dbReference type="CDD" id="cd04932">
    <property type="entry name" value="ACT_AKiii-LysC-EC_1"/>
    <property type="match status" value="1"/>
</dbReference>
<dbReference type="InterPro" id="IPR045865">
    <property type="entry name" value="ACT-like_dom_sf"/>
</dbReference>
<evidence type="ECO:0000256" key="4">
    <source>
        <dbReference type="ARBA" id="ARBA00022741"/>
    </source>
</evidence>
<dbReference type="NCBIfam" id="NF006570">
    <property type="entry name" value="PRK09084.1"/>
    <property type="match status" value="1"/>
</dbReference>
<dbReference type="GO" id="GO:0009088">
    <property type="term" value="P:threonine biosynthetic process"/>
    <property type="evidence" value="ECO:0007669"/>
    <property type="project" value="UniProtKB-UniPathway"/>
</dbReference>
<keyword evidence="10" id="KW-0028">Amino-acid biosynthesis</keyword>
<evidence type="ECO:0000259" key="11">
    <source>
        <dbReference type="Pfam" id="PF00696"/>
    </source>
</evidence>
<proteinExistence type="inferred from homology"/>
<sequence>MNSNNLSLPSLTVAKFGGTSVADYTAMLRCANIIKNDPSVRLVVVSASAGVTNHLVRLGQENVPQEEQESIIASIASIQLNITQNFPTEIEQSLNLSIHELLDELANIALSQSNQYSAKNADAILSFGEQFSSRIFAQVLRSIDVAGEYFNVQQVMKTNSLYGKAVVDEQQLKQSSQSLLLPKLTDKVIVTQGFIGEDGLGNTTTLGRGGSDYSAALLAEALDSERLAIWTDVVGIFTTDPRITSQAKAIKEISFGEAAEMATFGAKILHPATLIPAMRCNIPVFVGSSKEPEKGGTQIKKQVESTPTYRSIALRREQTLVTVKSPAMLHASGFLAQVFSILAKYELSVDLVTTSEISVALTFDNPSGSTQALITTSVVEELEQLCEVTVEHGLSLVAVIGNGLNCAKGIGQTIFETINETNIRLICHGASSNNLCFLVSERDANGVVEKLHNTLFA</sequence>
<evidence type="ECO:0000256" key="7">
    <source>
        <dbReference type="ARBA" id="ARBA00047872"/>
    </source>
</evidence>
<dbReference type="CDD" id="cd04258">
    <property type="entry name" value="AAK_AKiii-LysC-EC"/>
    <property type="match status" value="1"/>
</dbReference>
<feature type="binding site" evidence="8">
    <location>
        <position position="129"/>
    </location>
    <ligand>
        <name>substrate</name>
    </ligand>
</feature>
<dbReference type="NCBIfam" id="TIGR00657">
    <property type="entry name" value="asp_kinases"/>
    <property type="match status" value="1"/>
</dbReference>
<evidence type="ECO:0000256" key="6">
    <source>
        <dbReference type="ARBA" id="ARBA00022840"/>
    </source>
</evidence>
<evidence type="ECO:0000313" key="13">
    <source>
        <dbReference type="EMBL" id="TPH15875.1"/>
    </source>
</evidence>
<dbReference type="AlphaFoldDB" id="A0A502L075"/>
<comment type="pathway">
    <text evidence="1 10">Amino-acid biosynthesis; L-lysine biosynthesis via DAP pathway; (S)-tetrahydrodipicolinate from L-aspartate: step 1/4.</text>
</comment>
<protein>
    <recommendedName>
        <fullName evidence="9">Aspartokinase</fullName>
        <ecNumber evidence="9">2.7.2.4</ecNumber>
    </recommendedName>
</protein>
<dbReference type="GO" id="GO:0009090">
    <property type="term" value="P:homoserine biosynthetic process"/>
    <property type="evidence" value="ECO:0007669"/>
    <property type="project" value="TreeGrafter"/>
</dbReference>
<dbReference type="PANTHER" id="PTHR21499:SF59">
    <property type="entry name" value="ASPARTOKINASE"/>
    <property type="match status" value="1"/>
</dbReference>
<evidence type="ECO:0000256" key="5">
    <source>
        <dbReference type="ARBA" id="ARBA00022777"/>
    </source>
</evidence>
<dbReference type="Gene3D" id="3.30.70.260">
    <property type="match status" value="2"/>
</dbReference>
<dbReference type="PIRSF" id="PIRSF000726">
    <property type="entry name" value="Asp_kin"/>
    <property type="match status" value="1"/>
</dbReference>
<evidence type="ECO:0000256" key="8">
    <source>
        <dbReference type="PIRSR" id="PIRSR000726-1"/>
    </source>
</evidence>
<comment type="catalytic activity">
    <reaction evidence="7 9">
        <text>L-aspartate + ATP = 4-phospho-L-aspartate + ADP</text>
        <dbReference type="Rhea" id="RHEA:23776"/>
        <dbReference type="ChEBI" id="CHEBI:29991"/>
        <dbReference type="ChEBI" id="CHEBI:30616"/>
        <dbReference type="ChEBI" id="CHEBI:57535"/>
        <dbReference type="ChEBI" id="CHEBI:456216"/>
        <dbReference type="EC" id="2.7.2.4"/>
    </reaction>
</comment>
<dbReference type="RefSeq" id="WP_140602885.1">
    <property type="nucleotide sequence ID" value="NZ_SAWY01000018.1"/>
</dbReference>
<dbReference type="SUPFAM" id="SSF55021">
    <property type="entry name" value="ACT-like"/>
    <property type="match status" value="2"/>
</dbReference>
<dbReference type="Gene3D" id="3.40.1160.10">
    <property type="entry name" value="Acetylglutamate kinase-like"/>
    <property type="match status" value="1"/>
</dbReference>
<dbReference type="InterPro" id="IPR041745">
    <property type="entry name" value="AKiii-LysC-EC"/>
</dbReference>
<dbReference type="EMBL" id="SAWY01000018">
    <property type="protein sequence ID" value="TPH15875.1"/>
    <property type="molecule type" value="Genomic_DNA"/>
</dbReference>
<evidence type="ECO:0000256" key="10">
    <source>
        <dbReference type="RuleBase" id="RU004249"/>
    </source>
</evidence>
<dbReference type="OrthoDB" id="9799110at2"/>
<dbReference type="InterPro" id="IPR001341">
    <property type="entry name" value="Asp_kinase"/>
</dbReference>
<organism evidence="13 14">
    <name type="scientific">Litorilituus lipolyticus</name>
    <dbReference type="NCBI Taxonomy" id="2491017"/>
    <lineage>
        <taxon>Bacteria</taxon>
        <taxon>Pseudomonadati</taxon>
        <taxon>Pseudomonadota</taxon>
        <taxon>Gammaproteobacteria</taxon>
        <taxon>Alteromonadales</taxon>
        <taxon>Colwelliaceae</taxon>
        <taxon>Litorilituus</taxon>
    </lineage>
</organism>
<keyword evidence="14" id="KW-1185">Reference proteome</keyword>
<dbReference type="PROSITE" id="PS00324">
    <property type="entry name" value="ASPARTOKINASE"/>
    <property type="match status" value="1"/>
</dbReference>
<dbReference type="UniPathway" id="UPA00050">
    <property type="reaction ID" value="UER00461"/>
</dbReference>
<gene>
    <name evidence="13" type="primary">lysC</name>
    <name evidence="13" type="ORF">EPA86_07860</name>
</gene>
<dbReference type="UniPathway" id="UPA00034">
    <property type="reaction ID" value="UER00015"/>
</dbReference>
<dbReference type="SUPFAM" id="SSF53633">
    <property type="entry name" value="Carbamate kinase-like"/>
    <property type="match status" value="1"/>
</dbReference>
<evidence type="ECO:0000256" key="3">
    <source>
        <dbReference type="ARBA" id="ARBA00022679"/>
    </source>
</evidence>
<dbReference type="EC" id="2.7.2.4" evidence="9"/>
<comment type="pathway">
    <text evidence="10">Amino-acid biosynthesis; L-methionine biosynthesis via de novo pathway; L-homoserine from L-aspartate: step 1/3.</text>
</comment>
<evidence type="ECO:0000256" key="2">
    <source>
        <dbReference type="ARBA" id="ARBA00010122"/>
    </source>
</evidence>
<dbReference type="GO" id="GO:0005524">
    <property type="term" value="F:ATP binding"/>
    <property type="evidence" value="ECO:0007669"/>
    <property type="project" value="UniProtKB-KW"/>
</dbReference>
<comment type="similarity">
    <text evidence="2 9">Belongs to the aspartokinase family.</text>
</comment>
<evidence type="ECO:0000256" key="9">
    <source>
        <dbReference type="RuleBase" id="RU003448"/>
    </source>
</evidence>
<feature type="binding site" evidence="8">
    <location>
        <position position="52"/>
    </location>
    <ligand>
        <name>substrate</name>
    </ligand>
</feature>
<dbReference type="Pfam" id="PF00696">
    <property type="entry name" value="AA_kinase"/>
    <property type="match status" value="1"/>
</dbReference>
<feature type="binding site" evidence="8">
    <location>
        <begin position="231"/>
        <end position="232"/>
    </location>
    <ligand>
        <name>ATP</name>
        <dbReference type="ChEBI" id="CHEBI:30616"/>
    </ligand>
</feature>
<dbReference type="InterPro" id="IPR047962">
    <property type="entry name" value="LysC_ACT_2"/>
</dbReference>
<comment type="pathway">
    <text evidence="10">Amino-acid biosynthesis; L-threonine biosynthesis; L-threonine from L-aspartate: step 1/5.</text>
</comment>
<evidence type="ECO:0000313" key="14">
    <source>
        <dbReference type="Proteomes" id="UP000315303"/>
    </source>
</evidence>
<feature type="binding site" evidence="8">
    <location>
        <begin position="15"/>
        <end position="18"/>
    </location>
    <ligand>
        <name>ATP</name>
        <dbReference type="ChEBI" id="CHEBI:30616"/>
    </ligand>
</feature>
<evidence type="ECO:0000256" key="1">
    <source>
        <dbReference type="ARBA" id="ARBA00004766"/>
    </source>
</evidence>
<keyword evidence="6 8" id="KW-0067">ATP-binding</keyword>
<dbReference type="GO" id="GO:0004072">
    <property type="term" value="F:aspartate kinase activity"/>
    <property type="evidence" value="ECO:0007669"/>
    <property type="project" value="UniProtKB-EC"/>
</dbReference>
<dbReference type="CDD" id="cd04917">
    <property type="entry name" value="ACT_AKiii-LysC-EC_2"/>
    <property type="match status" value="1"/>
</dbReference>
<keyword evidence="3 9" id="KW-0808">Transferase</keyword>
<dbReference type="InterPro" id="IPR001048">
    <property type="entry name" value="Asp/Glu/Uridylate_kinase"/>
</dbReference>
<evidence type="ECO:0000259" key="12">
    <source>
        <dbReference type="Pfam" id="PF22468"/>
    </source>
</evidence>
<dbReference type="GO" id="GO:0005829">
    <property type="term" value="C:cytosol"/>
    <property type="evidence" value="ECO:0007669"/>
    <property type="project" value="TreeGrafter"/>
</dbReference>
<keyword evidence="4 8" id="KW-0547">Nucleotide-binding</keyword>
<dbReference type="InterPro" id="IPR042199">
    <property type="entry name" value="AsparK_Bifunc_asparK/hSer_DH"/>
</dbReference>
<feature type="domain" description="Aspartokinase ACT" evidence="12">
    <location>
        <begin position="397"/>
        <end position="454"/>
    </location>
</feature>
<accession>A0A502L075</accession>